<name>A0A8S9ZE56_9BILA</name>
<comment type="caution">
    <text evidence="3">The sequence shown here is derived from an EMBL/GenBank/DDBJ whole genome shotgun (WGS) entry which is preliminary data.</text>
</comment>
<organism evidence="3 4">
    <name type="scientific">Meloidogyne graminicola</name>
    <dbReference type="NCBI Taxonomy" id="189291"/>
    <lineage>
        <taxon>Eukaryota</taxon>
        <taxon>Metazoa</taxon>
        <taxon>Ecdysozoa</taxon>
        <taxon>Nematoda</taxon>
        <taxon>Chromadorea</taxon>
        <taxon>Rhabditida</taxon>
        <taxon>Tylenchina</taxon>
        <taxon>Tylenchomorpha</taxon>
        <taxon>Tylenchoidea</taxon>
        <taxon>Meloidogynidae</taxon>
        <taxon>Meloidogyninae</taxon>
        <taxon>Meloidogyne</taxon>
    </lineage>
</organism>
<dbReference type="GO" id="GO:0060271">
    <property type="term" value="P:cilium assembly"/>
    <property type="evidence" value="ECO:0007669"/>
    <property type="project" value="TreeGrafter"/>
</dbReference>
<keyword evidence="4" id="KW-1185">Reference proteome</keyword>
<dbReference type="InterPro" id="IPR056456">
    <property type="entry name" value="Beta-prop_IFT80_2nd"/>
</dbReference>
<dbReference type="SUPFAM" id="SSF50978">
    <property type="entry name" value="WD40 repeat-like"/>
    <property type="match status" value="1"/>
</dbReference>
<keyword evidence="1" id="KW-0853">WD repeat</keyword>
<dbReference type="Pfam" id="PF00400">
    <property type="entry name" value="WD40"/>
    <property type="match status" value="2"/>
</dbReference>
<dbReference type="PROSITE" id="PS50082">
    <property type="entry name" value="WD_REPEATS_2"/>
    <property type="match status" value="2"/>
</dbReference>
<dbReference type="InterPro" id="IPR036322">
    <property type="entry name" value="WD40_repeat_dom_sf"/>
</dbReference>
<dbReference type="SMART" id="SM00320">
    <property type="entry name" value="WD40"/>
    <property type="match status" value="5"/>
</dbReference>
<dbReference type="PANTHER" id="PTHR24098">
    <property type="entry name" value="OUTER SEGMENT 5"/>
    <property type="match status" value="1"/>
</dbReference>
<evidence type="ECO:0000259" key="2">
    <source>
        <dbReference type="Pfam" id="PF23335"/>
    </source>
</evidence>
<evidence type="ECO:0000313" key="4">
    <source>
        <dbReference type="Proteomes" id="UP000605970"/>
    </source>
</evidence>
<dbReference type="Gene3D" id="2.130.10.10">
    <property type="entry name" value="YVTN repeat-like/Quinoprotein amine dehydrogenase"/>
    <property type="match status" value="2"/>
</dbReference>
<dbReference type="AlphaFoldDB" id="A0A8S9ZE56"/>
<feature type="domain" description="IFT80 second beta-propeller" evidence="2">
    <location>
        <begin position="319"/>
        <end position="518"/>
    </location>
</feature>
<dbReference type="Proteomes" id="UP000605970">
    <property type="component" value="Unassembled WGS sequence"/>
</dbReference>
<evidence type="ECO:0000313" key="3">
    <source>
        <dbReference type="EMBL" id="KAF7629982.1"/>
    </source>
</evidence>
<feature type="repeat" description="WD" evidence="1">
    <location>
        <begin position="212"/>
        <end position="244"/>
    </location>
</feature>
<reference evidence="3" key="1">
    <citation type="journal article" date="2020" name="Ecol. Evol.">
        <title>Genome structure and content of the rice root-knot nematode (Meloidogyne graminicola).</title>
        <authorList>
            <person name="Phan N.T."/>
            <person name="Danchin E.G.J."/>
            <person name="Klopp C."/>
            <person name="Perfus-Barbeoch L."/>
            <person name="Kozlowski D.K."/>
            <person name="Koutsovoulos G.D."/>
            <person name="Lopez-Roques C."/>
            <person name="Bouchez O."/>
            <person name="Zahm M."/>
            <person name="Besnard G."/>
            <person name="Bellafiore S."/>
        </authorList>
    </citation>
    <scope>NUCLEOTIDE SEQUENCE</scope>
    <source>
        <strain evidence="3">VN-18</strain>
    </source>
</reference>
<accession>A0A8S9ZE56</accession>
<sequence>MRLKIKLSNTLSSHSEGINGIDWLNSDEVISTSNDHLIKLWITEKMESLPFSTNFKDKIFPTSLQMSNYSSKELLNKQTINISKLSSSNIKQERYSNIRSGNEIFLLTTSDGKIYLLNLNGKLERIIDAHYGATIMARWNNNEPGGSGGFASGEDGCVKIWSRNGMLRSVIAQIGKPVYSLDWNGDSTKLVYCSGDECYIKQLNIQISPIKWKAHTGLVTCLCWSSVNDQILTGGEDCRYRLWNSQGIYYDVHYGLLFLTIFQFLQFHGVIMAQCLLLWSYSMERPNCGSILCLSWSPDCLQLIGGCSNGQLLHAHIIEKRLIWEQIEAIQINRRTINIRDLTSEIIRERLETKDRIIRMEIATSKQCYIFNSKNWNNPIVIDLNEGSGLISLIRLCEKCFLLVDLISLQVLNYEGKILCNIKMLSFGEPFNEQTITIANDLLVLRDRAQHSLIHLFDPQNGRVAGDGEIQHQSNIVEICVNQCGGIVDRRIVFLDINGDCFIALVNRYGAPERIQKLVLYYHVLHLIIQLI</sequence>
<feature type="repeat" description="WD" evidence="1">
    <location>
        <begin position="11"/>
        <end position="41"/>
    </location>
</feature>
<gene>
    <name evidence="3" type="ORF">Mgra_00009011</name>
</gene>
<dbReference type="Pfam" id="PF23335">
    <property type="entry name" value="Beta-prop_IFT80_2nd"/>
    <property type="match status" value="1"/>
</dbReference>
<evidence type="ECO:0000256" key="1">
    <source>
        <dbReference type="PROSITE-ProRule" id="PRU00221"/>
    </source>
</evidence>
<protein>
    <recommendedName>
        <fullName evidence="2">IFT80 second beta-propeller domain-containing protein</fullName>
    </recommendedName>
</protein>
<dbReference type="InterPro" id="IPR015943">
    <property type="entry name" value="WD40/YVTN_repeat-like_dom_sf"/>
</dbReference>
<dbReference type="EMBL" id="JABEBT010000133">
    <property type="protein sequence ID" value="KAF7629982.1"/>
    <property type="molecule type" value="Genomic_DNA"/>
</dbReference>
<dbReference type="GO" id="GO:0030992">
    <property type="term" value="C:intraciliary transport particle B"/>
    <property type="evidence" value="ECO:0007669"/>
    <property type="project" value="TreeGrafter"/>
</dbReference>
<dbReference type="OrthoDB" id="408728at2759"/>
<dbReference type="GO" id="GO:0005929">
    <property type="term" value="C:cilium"/>
    <property type="evidence" value="ECO:0007669"/>
    <property type="project" value="TreeGrafter"/>
</dbReference>
<dbReference type="InterPro" id="IPR001680">
    <property type="entry name" value="WD40_rpt"/>
</dbReference>
<dbReference type="PANTHER" id="PTHR24098:SF0">
    <property type="entry name" value="OUTER SEGMENT 5"/>
    <property type="match status" value="1"/>
</dbReference>
<dbReference type="PROSITE" id="PS50294">
    <property type="entry name" value="WD_REPEATS_REGION"/>
    <property type="match status" value="1"/>
</dbReference>
<proteinExistence type="predicted"/>